<gene>
    <name evidence="3" type="ORF">AXE80_04825</name>
</gene>
<evidence type="ECO:0000256" key="2">
    <source>
        <dbReference type="SAM" id="SignalP"/>
    </source>
</evidence>
<evidence type="ECO:0000313" key="3">
    <source>
        <dbReference type="EMBL" id="ANW95642.1"/>
    </source>
</evidence>
<dbReference type="EMBL" id="CP014224">
    <property type="protein sequence ID" value="ANW95642.1"/>
    <property type="molecule type" value="Genomic_DNA"/>
</dbReference>
<proteinExistence type="predicted"/>
<organism evidence="3 4">
    <name type="scientific">Wenyingzhuangia fucanilytica</name>
    <dbReference type="NCBI Taxonomy" id="1790137"/>
    <lineage>
        <taxon>Bacteria</taxon>
        <taxon>Pseudomonadati</taxon>
        <taxon>Bacteroidota</taxon>
        <taxon>Flavobacteriia</taxon>
        <taxon>Flavobacteriales</taxon>
        <taxon>Flavobacteriaceae</taxon>
        <taxon>Wenyingzhuangia</taxon>
    </lineage>
</organism>
<sequence>MKKIAALNLLILLVLVASCSSKNTDDIKEEQKEVILNNTNQTDRLNTSKSGVLSIKEAPDEDPEEAKNTKATFKTSTINESDIASNIPLIQIAEVSAPKHNGTTLRATHVAINGNYAYVSYNVEGPTYLGAVDVIDISNPNSPSIALSAILPNTDISAVNYYNNALYLAGASSSINSDGTHPAVLIKMELENGLPTDNIALIDIPSYVATDVLANENGIYGVSGVDGVLAQYDISNLTLKENVSINDLRALGEHDNKIIVLSGTDGITVHNSNLTEISSFTTSTDTPEAKRTIDFYNNNVLVAEGKQGLGIYNINNGNKLTTIDLPTVTDTNIDPDEIVTNAVTVESEHIFMANWAAGVTVHDLTEGTSNITTIGTLEIDGSTNYVKSANGYIFVASGNGGLKIIKTVANTNTETNIDCTNLPPYIGGYWLNINSNENKAYSGSTSLMGLNVSANLTFCGTLAVSNGLHINSNGHFKMSGTLAQGNAENPWNSLIINDGILEVEGTLIVYGNMTFNNAANLKVLGDVTIYGDVTINNNVTIDFLGANSSITIHGNVIKNGTPTINGNYTDTFNKL</sequence>
<dbReference type="SUPFAM" id="SSF50998">
    <property type="entry name" value="Quinoprotein alcohol dehydrogenase-like"/>
    <property type="match status" value="1"/>
</dbReference>
<dbReference type="Proteomes" id="UP000092967">
    <property type="component" value="Chromosome"/>
</dbReference>
<feature type="chain" id="PRO_5008532459" description="LVIVD repeat protein" evidence="2">
    <location>
        <begin position="25"/>
        <end position="575"/>
    </location>
</feature>
<dbReference type="PROSITE" id="PS51257">
    <property type="entry name" value="PROKAR_LIPOPROTEIN"/>
    <property type="match status" value="1"/>
</dbReference>
<evidence type="ECO:0000313" key="4">
    <source>
        <dbReference type="Proteomes" id="UP000092967"/>
    </source>
</evidence>
<keyword evidence="4" id="KW-1185">Reference proteome</keyword>
<dbReference type="OrthoDB" id="814028at2"/>
<reference evidence="3 4" key="1">
    <citation type="submission" date="2016-02" db="EMBL/GenBank/DDBJ databases">
        <authorList>
            <person name="Wen L."/>
            <person name="He K."/>
            <person name="Yang H."/>
        </authorList>
    </citation>
    <scope>NUCLEOTIDE SEQUENCE [LARGE SCALE GENOMIC DNA]</scope>
    <source>
        <strain evidence="3 4">CZ1127</strain>
    </source>
</reference>
<dbReference type="RefSeq" id="WP_068824969.1">
    <property type="nucleotide sequence ID" value="NZ_CP014224.1"/>
</dbReference>
<feature type="signal peptide" evidence="2">
    <location>
        <begin position="1"/>
        <end position="24"/>
    </location>
</feature>
<name>A0A1B1Y4E4_9FLAO</name>
<protein>
    <recommendedName>
        <fullName evidence="5">LVIVD repeat protein</fullName>
    </recommendedName>
</protein>
<evidence type="ECO:0000256" key="1">
    <source>
        <dbReference type="SAM" id="MobiDB-lite"/>
    </source>
</evidence>
<accession>A0A1B1Y4E4</accession>
<dbReference type="STRING" id="1790137.AXE80_04825"/>
<evidence type="ECO:0008006" key="5">
    <source>
        <dbReference type="Google" id="ProtNLM"/>
    </source>
</evidence>
<dbReference type="KEGG" id="wfu:AXE80_04825"/>
<keyword evidence="2" id="KW-0732">Signal</keyword>
<feature type="region of interest" description="Disordered" evidence="1">
    <location>
        <begin position="49"/>
        <end position="70"/>
    </location>
</feature>
<dbReference type="AlphaFoldDB" id="A0A1B1Y4E4"/>
<dbReference type="InterPro" id="IPR011047">
    <property type="entry name" value="Quinoprotein_ADH-like_sf"/>
</dbReference>